<dbReference type="InterPro" id="IPR015421">
    <property type="entry name" value="PyrdxlP-dep_Trfase_major"/>
</dbReference>
<organism evidence="6 7">
    <name type="scientific">Seiridium unicorne</name>
    <dbReference type="NCBI Taxonomy" id="138068"/>
    <lineage>
        <taxon>Eukaryota</taxon>
        <taxon>Fungi</taxon>
        <taxon>Dikarya</taxon>
        <taxon>Ascomycota</taxon>
        <taxon>Pezizomycotina</taxon>
        <taxon>Sordariomycetes</taxon>
        <taxon>Xylariomycetidae</taxon>
        <taxon>Amphisphaeriales</taxon>
        <taxon>Sporocadaceae</taxon>
        <taxon>Seiridium</taxon>
    </lineage>
</organism>
<feature type="transmembrane region" description="Helical" evidence="4">
    <location>
        <begin position="647"/>
        <end position="668"/>
    </location>
</feature>
<evidence type="ECO:0000256" key="1">
    <source>
        <dbReference type="ARBA" id="ARBA00007441"/>
    </source>
</evidence>
<gene>
    <name evidence="6" type="ORF">SUNI508_01745</name>
</gene>
<sequence length="677" mass="74559">MVKIPPFDVEQWMDKYETTPGVLNIAETCCASVSVDDLRGFNKREDAPQPLDLSRKMTYGAILGSAELRQNITNLYRTEGDVEGISNSSVVVTQGAIAANHLVFYSLVGPGDHVISVFPTYQQLYAVPESLGAEVSLWRLKAEDEFVPDVQTLRELIKSNTKMIVINNPNNPTGAVIPIETLKKIAEVAREHDIILFSDEVYRPLFHSVEADKIPPSALSLGWDKTVVTSSMSKAWALAGIRLGWVASRDSSIIEKVAVARDYTTISVSQLDDQVARYALSDDVRPQLIERNINLARRNLALLDQFVQNHSDVVSWVKPTAGTTAFIQFRKAGQPVEDEQFCLDVLNETKVMFLPGRKCFGHGKGFEGSSDSQDAEPPNVPELLHYQNIGNDWKRPQTTTQLAGSGCSRDIVHPAASAGRTTMAQHDPLKTLQRSAFPQTSLKDPTKHTTRNKTPRKSMLRVALHKCADPVRLSCQVVPPDVSLAVACLPGYRAPVWPDFADAAGHTFRISPDAFCKRRSAANSGMKKPSEKEHRRRTPVCYGLYKISFAYDAQDVVCLSTISSINISIDISFQHQSTKNYTKKDMSAPLSRAAGQLMAKRLFSSTARTNSVHASASSELRALFKKSTTESQPTDWGRILRARGSTAVLYFSGMATVLGWPLAAAWALDGKMGSGIF</sequence>
<keyword evidence="2" id="KW-0663">Pyridoxal phosphate</keyword>
<dbReference type="SUPFAM" id="SSF53383">
    <property type="entry name" value="PLP-dependent transferases"/>
    <property type="match status" value="1"/>
</dbReference>
<dbReference type="Pfam" id="PF00155">
    <property type="entry name" value="Aminotran_1_2"/>
    <property type="match status" value="1"/>
</dbReference>
<keyword evidence="4" id="KW-1133">Transmembrane helix</keyword>
<dbReference type="InterPro" id="IPR004839">
    <property type="entry name" value="Aminotransferase_I/II_large"/>
</dbReference>
<accession>A0ABR2UNW0</accession>
<dbReference type="CDD" id="cd00609">
    <property type="entry name" value="AAT_like"/>
    <property type="match status" value="1"/>
</dbReference>
<dbReference type="InterPro" id="IPR004838">
    <property type="entry name" value="NHTrfase_class1_PyrdxlP-BS"/>
</dbReference>
<keyword evidence="4" id="KW-0472">Membrane</keyword>
<dbReference type="Proteomes" id="UP001408356">
    <property type="component" value="Unassembled WGS sequence"/>
</dbReference>
<reference evidence="6 7" key="1">
    <citation type="journal article" date="2024" name="J. Plant Pathol.">
        <title>Sequence and assembly of the genome of Seiridium unicorne, isolate CBS 538.82, causal agent of cypress canker disease.</title>
        <authorList>
            <person name="Scali E."/>
            <person name="Rocca G.D."/>
            <person name="Danti R."/>
            <person name="Garbelotto M."/>
            <person name="Barberini S."/>
            <person name="Baroncelli R."/>
            <person name="Emiliani G."/>
        </authorList>
    </citation>
    <scope>NUCLEOTIDE SEQUENCE [LARGE SCALE GENOMIC DNA]</scope>
    <source>
        <strain evidence="6 7">BM-138-508</strain>
    </source>
</reference>
<evidence type="ECO:0000313" key="7">
    <source>
        <dbReference type="Proteomes" id="UP001408356"/>
    </source>
</evidence>
<proteinExistence type="inferred from homology"/>
<evidence type="ECO:0000313" key="6">
    <source>
        <dbReference type="EMBL" id="KAK9416328.1"/>
    </source>
</evidence>
<dbReference type="PANTHER" id="PTHR43510:SF1">
    <property type="entry name" value="AMINOTRANSFERASE FUNCTION, HYPOTHETICAL (EUROFUNG)"/>
    <property type="match status" value="1"/>
</dbReference>
<evidence type="ECO:0000256" key="2">
    <source>
        <dbReference type="ARBA" id="ARBA00022898"/>
    </source>
</evidence>
<protein>
    <recommendedName>
        <fullName evidence="5">Aminotransferase class I/classII large domain-containing protein</fullName>
    </recommendedName>
</protein>
<name>A0ABR2UNW0_9PEZI</name>
<feature type="domain" description="Aminotransferase class I/classII large" evidence="5">
    <location>
        <begin position="54"/>
        <end position="358"/>
    </location>
</feature>
<comment type="similarity">
    <text evidence="1">Belongs to the class-I pyridoxal-phosphate-dependent aminotransferase family.</text>
</comment>
<dbReference type="InterPro" id="IPR015424">
    <property type="entry name" value="PyrdxlP-dep_Trfase"/>
</dbReference>
<evidence type="ECO:0000256" key="3">
    <source>
        <dbReference type="SAM" id="MobiDB-lite"/>
    </source>
</evidence>
<dbReference type="Gene3D" id="3.40.640.10">
    <property type="entry name" value="Type I PLP-dependent aspartate aminotransferase-like (Major domain)"/>
    <property type="match status" value="1"/>
</dbReference>
<dbReference type="InterPro" id="IPR015422">
    <property type="entry name" value="PyrdxlP-dep_Trfase_small"/>
</dbReference>
<keyword evidence="7" id="KW-1185">Reference proteome</keyword>
<feature type="region of interest" description="Disordered" evidence="3">
    <location>
        <begin position="430"/>
        <end position="456"/>
    </location>
</feature>
<dbReference type="Gene3D" id="3.90.1150.10">
    <property type="entry name" value="Aspartate Aminotransferase, domain 1"/>
    <property type="match status" value="1"/>
</dbReference>
<comment type="caution">
    <text evidence="6">The sequence shown here is derived from an EMBL/GenBank/DDBJ whole genome shotgun (WGS) entry which is preliminary data.</text>
</comment>
<evidence type="ECO:0000259" key="5">
    <source>
        <dbReference type="Pfam" id="PF00155"/>
    </source>
</evidence>
<feature type="compositionally biased region" description="Polar residues" evidence="3">
    <location>
        <begin position="432"/>
        <end position="443"/>
    </location>
</feature>
<keyword evidence="4" id="KW-0812">Transmembrane</keyword>
<dbReference type="EMBL" id="JARVKF010000407">
    <property type="protein sequence ID" value="KAK9416328.1"/>
    <property type="molecule type" value="Genomic_DNA"/>
</dbReference>
<dbReference type="PROSITE" id="PS00105">
    <property type="entry name" value="AA_TRANSFER_CLASS_1"/>
    <property type="match status" value="1"/>
</dbReference>
<dbReference type="PANTHER" id="PTHR43510">
    <property type="entry name" value="AMINOTRANSFERASE FUNCTION, HYPOTHETICAL (EUROFUNG)"/>
    <property type="match status" value="1"/>
</dbReference>
<evidence type="ECO:0000256" key="4">
    <source>
        <dbReference type="SAM" id="Phobius"/>
    </source>
</evidence>